<reference evidence="2" key="1">
    <citation type="submission" date="2022-11" db="EMBL/GenBank/DDBJ databases">
        <authorList>
            <person name="Petersen C."/>
        </authorList>
    </citation>
    <scope>NUCLEOTIDE SEQUENCE</scope>
    <source>
        <strain evidence="2">IBT 30761</strain>
    </source>
</reference>
<proteinExistence type="predicted"/>
<sequence>MKSLSSSSTTTANPTPSEASQLRPTTRQANGPTNLNESTPRTLGFSEQRVLQAPFCSGRS</sequence>
<feature type="compositionally biased region" description="Polar residues" evidence="1">
    <location>
        <begin position="22"/>
        <end position="41"/>
    </location>
</feature>
<feature type="region of interest" description="Disordered" evidence="1">
    <location>
        <begin position="1"/>
        <end position="60"/>
    </location>
</feature>
<accession>A0A9W9FDR3</accession>
<protein>
    <submittedName>
        <fullName evidence="2">Uncharacterized protein</fullName>
    </submittedName>
</protein>
<gene>
    <name evidence="2" type="ORF">N7532_005346</name>
</gene>
<dbReference type="EMBL" id="JAPQKI010000005">
    <property type="protein sequence ID" value="KAJ5098345.1"/>
    <property type="molecule type" value="Genomic_DNA"/>
</dbReference>
<evidence type="ECO:0000313" key="3">
    <source>
        <dbReference type="Proteomes" id="UP001149074"/>
    </source>
</evidence>
<name>A0A9W9FDR3_9EURO</name>
<dbReference type="Proteomes" id="UP001149074">
    <property type="component" value="Unassembled WGS sequence"/>
</dbReference>
<evidence type="ECO:0000313" key="2">
    <source>
        <dbReference type="EMBL" id="KAJ5098345.1"/>
    </source>
</evidence>
<dbReference type="AlphaFoldDB" id="A0A9W9FDR3"/>
<evidence type="ECO:0000256" key="1">
    <source>
        <dbReference type="SAM" id="MobiDB-lite"/>
    </source>
</evidence>
<dbReference type="RefSeq" id="XP_056473999.1">
    <property type="nucleotide sequence ID" value="XM_056617840.1"/>
</dbReference>
<keyword evidence="3" id="KW-1185">Reference proteome</keyword>
<dbReference type="GeneID" id="81356819"/>
<reference evidence="2" key="2">
    <citation type="journal article" date="2023" name="IMA Fungus">
        <title>Comparative genomic study of the Penicillium genus elucidates a diverse pangenome and 15 lateral gene transfer events.</title>
        <authorList>
            <person name="Petersen C."/>
            <person name="Sorensen T."/>
            <person name="Nielsen M.R."/>
            <person name="Sondergaard T.E."/>
            <person name="Sorensen J.L."/>
            <person name="Fitzpatrick D.A."/>
            <person name="Frisvad J.C."/>
            <person name="Nielsen K.L."/>
        </authorList>
    </citation>
    <scope>NUCLEOTIDE SEQUENCE</scope>
    <source>
        <strain evidence="2">IBT 30761</strain>
    </source>
</reference>
<feature type="compositionally biased region" description="Low complexity" evidence="1">
    <location>
        <begin position="1"/>
        <end position="20"/>
    </location>
</feature>
<organism evidence="2 3">
    <name type="scientific">Penicillium argentinense</name>
    <dbReference type="NCBI Taxonomy" id="1131581"/>
    <lineage>
        <taxon>Eukaryota</taxon>
        <taxon>Fungi</taxon>
        <taxon>Dikarya</taxon>
        <taxon>Ascomycota</taxon>
        <taxon>Pezizomycotina</taxon>
        <taxon>Eurotiomycetes</taxon>
        <taxon>Eurotiomycetidae</taxon>
        <taxon>Eurotiales</taxon>
        <taxon>Aspergillaceae</taxon>
        <taxon>Penicillium</taxon>
    </lineage>
</organism>
<comment type="caution">
    <text evidence="2">The sequence shown here is derived from an EMBL/GenBank/DDBJ whole genome shotgun (WGS) entry which is preliminary data.</text>
</comment>